<keyword evidence="7" id="KW-0539">Nucleus</keyword>
<dbReference type="AlphaFoldDB" id="A0A9E7FVA0"/>
<dbReference type="FunFam" id="4.10.280.10:FF:000044">
    <property type="entry name" value="Basic helix-loop-helix transcription factor"/>
    <property type="match status" value="1"/>
</dbReference>
<feature type="domain" description="BHLH" evidence="9">
    <location>
        <begin position="250"/>
        <end position="299"/>
    </location>
</feature>
<organism evidence="10 11">
    <name type="scientific">Musa troglodytarum</name>
    <name type="common">fe'i banana</name>
    <dbReference type="NCBI Taxonomy" id="320322"/>
    <lineage>
        <taxon>Eukaryota</taxon>
        <taxon>Viridiplantae</taxon>
        <taxon>Streptophyta</taxon>
        <taxon>Embryophyta</taxon>
        <taxon>Tracheophyta</taxon>
        <taxon>Spermatophyta</taxon>
        <taxon>Magnoliopsida</taxon>
        <taxon>Liliopsida</taxon>
        <taxon>Zingiberales</taxon>
        <taxon>Musaceae</taxon>
        <taxon>Musa</taxon>
    </lineage>
</organism>
<gene>
    <name evidence="10" type="ORF">MUK42_19422</name>
</gene>
<comment type="subcellular location">
    <subcellularLocation>
        <location evidence="1">Nucleus</location>
    </subcellularLocation>
</comment>
<dbReference type="GO" id="GO:0000978">
    <property type="term" value="F:RNA polymerase II cis-regulatory region sequence-specific DNA binding"/>
    <property type="evidence" value="ECO:0007669"/>
    <property type="project" value="TreeGrafter"/>
</dbReference>
<keyword evidence="6" id="KW-0804">Transcription</keyword>
<evidence type="ECO:0000256" key="7">
    <source>
        <dbReference type="ARBA" id="ARBA00023242"/>
    </source>
</evidence>
<dbReference type="InterPro" id="IPR045843">
    <property type="entry name" value="IND-like"/>
</dbReference>
<evidence type="ECO:0000313" key="11">
    <source>
        <dbReference type="Proteomes" id="UP001055439"/>
    </source>
</evidence>
<dbReference type="InterPro" id="IPR011598">
    <property type="entry name" value="bHLH_dom"/>
</dbReference>
<evidence type="ECO:0000256" key="3">
    <source>
        <dbReference type="ARBA" id="ARBA00011738"/>
    </source>
</evidence>
<proteinExistence type="inferred from homology"/>
<dbReference type="CDD" id="cd11393">
    <property type="entry name" value="bHLH_AtbHLH_like"/>
    <property type="match status" value="1"/>
</dbReference>
<comment type="subunit">
    <text evidence="3">Homodimer.</text>
</comment>
<evidence type="ECO:0000256" key="6">
    <source>
        <dbReference type="ARBA" id="ARBA00023163"/>
    </source>
</evidence>
<dbReference type="SUPFAM" id="SSF47459">
    <property type="entry name" value="HLH, helix-loop-helix DNA-binding domain"/>
    <property type="match status" value="1"/>
</dbReference>
<evidence type="ECO:0000256" key="4">
    <source>
        <dbReference type="ARBA" id="ARBA00023015"/>
    </source>
</evidence>
<dbReference type="InterPro" id="IPR036638">
    <property type="entry name" value="HLH_DNA-bd_sf"/>
</dbReference>
<dbReference type="Proteomes" id="UP001055439">
    <property type="component" value="Chromosome 5"/>
</dbReference>
<keyword evidence="11" id="KW-1185">Reference proteome</keyword>
<dbReference type="PANTHER" id="PTHR16223:SF268">
    <property type="entry name" value="SPERMATOGENESIS- AND OOGENESIS-SPECIFIC BASIC HELIX-LOOP-HELIX-CONTAINING PROTEIN 2"/>
    <property type="match status" value="1"/>
</dbReference>
<protein>
    <submittedName>
        <fullName evidence="10">Helix-loop-helix DNA-binding domain</fullName>
    </submittedName>
</protein>
<feature type="region of interest" description="Disordered" evidence="8">
    <location>
        <begin position="455"/>
        <end position="479"/>
    </location>
</feature>
<evidence type="ECO:0000256" key="8">
    <source>
        <dbReference type="SAM" id="MobiDB-lite"/>
    </source>
</evidence>
<dbReference type="GO" id="GO:0000981">
    <property type="term" value="F:DNA-binding transcription factor activity, RNA polymerase II-specific"/>
    <property type="evidence" value="ECO:0007669"/>
    <property type="project" value="TreeGrafter"/>
</dbReference>
<evidence type="ECO:0000256" key="5">
    <source>
        <dbReference type="ARBA" id="ARBA00023125"/>
    </source>
</evidence>
<evidence type="ECO:0000256" key="2">
    <source>
        <dbReference type="ARBA" id="ARBA00005510"/>
    </source>
</evidence>
<accession>A0A9E7FVA0</accession>
<evidence type="ECO:0000313" key="10">
    <source>
        <dbReference type="EMBL" id="URE00558.1"/>
    </source>
</evidence>
<evidence type="ECO:0000259" key="9">
    <source>
        <dbReference type="SMART" id="SM00353"/>
    </source>
</evidence>
<comment type="similarity">
    <text evidence="2">Belongs to the bHLH protein family.</text>
</comment>
<reference evidence="10" key="1">
    <citation type="submission" date="2022-05" db="EMBL/GenBank/DDBJ databases">
        <title>The Musa troglodytarum L. genome provides insights into the mechanism of non-climacteric behaviour and enrichment of carotenoids.</title>
        <authorList>
            <person name="Wang J."/>
        </authorList>
    </citation>
    <scope>NUCLEOTIDE SEQUENCE</scope>
    <source>
        <tissue evidence="10">Leaf</tissue>
    </source>
</reference>
<name>A0A9E7FVA0_9LILI</name>
<dbReference type="InterPro" id="IPR045239">
    <property type="entry name" value="bHLH95_bHLH"/>
</dbReference>
<dbReference type="PANTHER" id="PTHR16223">
    <property type="entry name" value="TRANSCRIPTION FACTOR BHLH83-RELATED"/>
    <property type="match status" value="1"/>
</dbReference>
<dbReference type="GO" id="GO:0046983">
    <property type="term" value="F:protein dimerization activity"/>
    <property type="evidence" value="ECO:0007669"/>
    <property type="project" value="InterPro"/>
</dbReference>
<feature type="region of interest" description="Disordered" evidence="8">
    <location>
        <begin position="227"/>
        <end position="248"/>
    </location>
</feature>
<dbReference type="OrthoDB" id="2020857at2759"/>
<dbReference type="Pfam" id="PF00010">
    <property type="entry name" value="HLH"/>
    <property type="match status" value="1"/>
</dbReference>
<keyword evidence="4" id="KW-0805">Transcription regulation</keyword>
<evidence type="ECO:0000256" key="1">
    <source>
        <dbReference type="ARBA" id="ARBA00004123"/>
    </source>
</evidence>
<sequence length="479" mass="49500">MQRSGKDVQGMAAPHVALQELQNGGGGAGRDDFFDQMFSGLAPAWPPGLGDPKLLFGAGVGGKAPEVASAAEGVRYVPYDESSLLASRVRQQEATRGGNSLTEASMLLQLGHHSHHQAQQQLLLQSIAQPPAAGGEDSRGFLPLPLSLGSGGSGDSGLLVDRSRDEVDAPFKSPHLTEAEGLYSNGFGGSLQRAIQAPTQQQLLHHPQNYGMGQGTRMATAAASAPACGVTAPPRPRVRARRGQATDPHSIAERLRRERIAERMKALQELVPNGNKTDKALMLDEIIDYVKFLQLQVKAKLPSLLTEPQSSPLADTSLAHSTAIMQQFTCIGNTQVLSMSRLGGAAAVAPLVADVSSENGAGGDGAVGGDDGSMTAAEHQVAKLMEEDMGSAMQYLQGKGLCLIPISLVSAISSAAAACHPRPPGSGCLGQLNRPTHHAAGDAPASPTISALTVQSTNGSGTEADAPWPAGSKDGAAIP</sequence>
<dbReference type="EMBL" id="CP097507">
    <property type="protein sequence ID" value="URE00558.1"/>
    <property type="molecule type" value="Genomic_DNA"/>
</dbReference>
<dbReference type="GO" id="GO:0005634">
    <property type="term" value="C:nucleus"/>
    <property type="evidence" value="ECO:0007669"/>
    <property type="project" value="UniProtKB-SubCell"/>
</dbReference>
<keyword evidence="5 10" id="KW-0238">DNA-binding</keyword>
<dbReference type="Gene3D" id="4.10.280.10">
    <property type="entry name" value="Helix-loop-helix DNA-binding domain"/>
    <property type="match status" value="1"/>
</dbReference>
<dbReference type="SMART" id="SM00353">
    <property type="entry name" value="HLH"/>
    <property type="match status" value="1"/>
</dbReference>